<reference evidence="2 3" key="1">
    <citation type="submission" date="2020-07" db="EMBL/GenBank/DDBJ databases">
        <title>Halophilic bacteria isolated from french cheeses.</title>
        <authorList>
            <person name="Kothe C.I."/>
            <person name="Farah-Kraiem B."/>
            <person name="Renault P."/>
            <person name="Dridi B."/>
        </authorList>
    </citation>
    <scope>NUCLEOTIDE SEQUENCE [LARGE SCALE GENOMIC DNA]</scope>
    <source>
        <strain evidence="2 3">FME20</strain>
    </source>
</reference>
<name>A0ABR9G2X3_9GAMM</name>
<sequence>MAKVTLKGFITVPESDLEAVKAGLIHHRQLTLKEPGCITFEVTQDKADPYRFNVYEEFVDRTAFEQHQQRVANSGWGRLTGNVKRHYEVFE</sequence>
<organism evidence="2 3">
    <name type="scientific">Halomonas colorata</name>
    <dbReference type="NCBI Taxonomy" id="2742615"/>
    <lineage>
        <taxon>Bacteria</taxon>
        <taxon>Pseudomonadati</taxon>
        <taxon>Pseudomonadota</taxon>
        <taxon>Gammaproteobacteria</taxon>
        <taxon>Oceanospirillales</taxon>
        <taxon>Halomonadaceae</taxon>
        <taxon>Halomonas</taxon>
    </lineage>
</organism>
<evidence type="ECO:0000313" key="3">
    <source>
        <dbReference type="Proteomes" id="UP001645038"/>
    </source>
</evidence>
<dbReference type="InterPro" id="IPR007138">
    <property type="entry name" value="ABM_dom"/>
</dbReference>
<keyword evidence="2" id="KW-0560">Oxidoreductase</keyword>
<dbReference type="PROSITE" id="PS51725">
    <property type="entry name" value="ABM"/>
    <property type="match status" value="1"/>
</dbReference>
<accession>A0ABR9G2X3</accession>
<proteinExistence type="predicted"/>
<dbReference type="SUPFAM" id="SSF54909">
    <property type="entry name" value="Dimeric alpha+beta barrel"/>
    <property type="match status" value="1"/>
</dbReference>
<dbReference type="Proteomes" id="UP001645038">
    <property type="component" value="Unassembled WGS sequence"/>
</dbReference>
<gene>
    <name evidence="2" type="ORF">EI547_17695</name>
</gene>
<dbReference type="InterPro" id="IPR011008">
    <property type="entry name" value="Dimeric_a/b-barrel"/>
</dbReference>
<dbReference type="Gene3D" id="3.30.70.100">
    <property type="match status" value="1"/>
</dbReference>
<keyword evidence="2" id="KW-0503">Monooxygenase</keyword>
<keyword evidence="3" id="KW-1185">Reference proteome</keyword>
<dbReference type="EMBL" id="RRZB01000071">
    <property type="protein sequence ID" value="MBE0465267.1"/>
    <property type="molecule type" value="Genomic_DNA"/>
</dbReference>
<dbReference type="RefSeq" id="WP_192539697.1">
    <property type="nucleotide sequence ID" value="NZ_RRZB01000071.1"/>
</dbReference>
<evidence type="ECO:0000313" key="2">
    <source>
        <dbReference type="EMBL" id="MBE0465267.1"/>
    </source>
</evidence>
<feature type="domain" description="ABM" evidence="1">
    <location>
        <begin position="4"/>
        <end position="91"/>
    </location>
</feature>
<dbReference type="Pfam" id="PF03992">
    <property type="entry name" value="ABM"/>
    <property type="match status" value="1"/>
</dbReference>
<protein>
    <submittedName>
        <fullName evidence="2">Antibiotic biosynthesis monooxygenase</fullName>
    </submittedName>
</protein>
<evidence type="ECO:0000259" key="1">
    <source>
        <dbReference type="PROSITE" id="PS51725"/>
    </source>
</evidence>
<comment type="caution">
    <text evidence="2">The sequence shown here is derived from an EMBL/GenBank/DDBJ whole genome shotgun (WGS) entry which is preliminary data.</text>
</comment>
<dbReference type="GO" id="GO:0004497">
    <property type="term" value="F:monooxygenase activity"/>
    <property type="evidence" value="ECO:0007669"/>
    <property type="project" value="UniProtKB-KW"/>
</dbReference>